<dbReference type="AlphaFoldDB" id="A0AAV4DFN2"/>
<sequence>MEGRSIGHTYSVMTLLTTPTRKSKGMSLLVKASNRSCASRLLNIMSAESSAVIDERPKHSWHCTDLPPLPDSVSQVACPKSPH</sequence>
<name>A0AAV4DFN2_9GAST</name>
<proteinExistence type="predicted"/>
<evidence type="ECO:0000313" key="1">
    <source>
        <dbReference type="EMBL" id="GFO42914.1"/>
    </source>
</evidence>
<accession>A0AAV4DFN2</accession>
<protein>
    <submittedName>
        <fullName evidence="1">Uncharacterized protein</fullName>
    </submittedName>
</protein>
<organism evidence="1 2">
    <name type="scientific">Plakobranchus ocellatus</name>
    <dbReference type="NCBI Taxonomy" id="259542"/>
    <lineage>
        <taxon>Eukaryota</taxon>
        <taxon>Metazoa</taxon>
        <taxon>Spiralia</taxon>
        <taxon>Lophotrochozoa</taxon>
        <taxon>Mollusca</taxon>
        <taxon>Gastropoda</taxon>
        <taxon>Heterobranchia</taxon>
        <taxon>Euthyneura</taxon>
        <taxon>Panpulmonata</taxon>
        <taxon>Sacoglossa</taxon>
        <taxon>Placobranchoidea</taxon>
        <taxon>Plakobranchidae</taxon>
        <taxon>Plakobranchus</taxon>
    </lineage>
</organism>
<comment type="caution">
    <text evidence="1">The sequence shown here is derived from an EMBL/GenBank/DDBJ whole genome shotgun (WGS) entry which is preliminary data.</text>
</comment>
<reference evidence="1 2" key="1">
    <citation type="journal article" date="2021" name="Elife">
        <title>Chloroplast acquisition without the gene transfer in kleptoplastic sea slugs, Plakobranchus ocellatus.</title>
        <authorList>
            <person name="Maeda T."/>
            <person name="Takahashi S."/>
            <person name="Yoshida T."/>
            <person name="Shimamura S."/>
            <person name="Takaki Y."/>
            <person name="Nagai Y."/>
            <person name="Toyoda A."/>
            <person name="Suzuki Y."/>
            <person name="Arimoto A."/>
            <person name="Ishii H."/>
            <person name="Satoh N."/>
            <person name="Nishiyama T."/>
            <person name="Hasebe M."/>
            <person name="Maruyama T."/>
            <person name="Minagawa J."/>
            <person name="Obokata J."/>
            <person name="Shigenobu S."/>
        </authorList>
    </citation>
    <scope>NUCLEOTIDE SEQUENCE [LARGE SCALE GENOMIC DNA]</scope>
</reference>
<keyword evidence="2" id="KW-1185">Reference proteome</keyword>
<gene>
    <name evidence="1" type="ORF">PoB_006941900</name>
</gene>
<dbReference type="Proteomes" id="UP000735302">
    <property type="component" value="Unassembled WGS sequence"/>
</dbReference>
<evidence type="ECO:0000313" key="2">
    <source>
        <dbReference type="Proteomes" id="UP000735302"/>
    </source>
</evidence>
<dbReference type="EMBL" id="BLXT01007821">
    <property type="protein sequence ID" value="GFO42914.1"/>
    <property type="molecule type" value="Genomic_DNA"/>
</dbReference>